<name>A0ABV8JDR9_9BACL</name>
<dbReference type="CDD" id="cd07938">
    <property type="entry name" value="DRE_TIM_HMGL"/>
    <property type="match status" value="1"/>
</dbReference>
<protein>
    <submittedName>
        <fullName evidence="7">Hydroxymethylglutaryl-CoA lyase</fullName>
    </submittedName>
</protein>
<evidence type="ECO:0000256" key="1">
    <source>
        <dbReference type="ARBA" id="ARBA00009405"/>
    </source>
</evidence>
<sequence>MPEVTIVEVGLRDGLQNEENILPTAVKKQLTEKLIAAGVTQLEVTSFVHPRWVPQLADAAELVSMLPKAPGVRYRALVPNRKGLERALDTRVEEFAIFLSASETHNQKNINKSLRDTYPVLEEVVQMALAHGKQVRGYVSTVFGCPYEGDVPLRKTAEICRRLLEMGVYEISLGDTIGVATPHHVKEKLKALTKEIPVGKLAGHFHDTRGTALVNAYVALEEGVRVLDTSFGGIGGCPYAPGAAGNAATEDLVYMLEGMGVNTGIDLDKLCEASRFAGASLGKTLPSKVLAGRLAAEKEERAR</sequence>
<dbReference type="InterPro" id="IPR002034">
    <property type="entry name" value="AIPM/Hcit_synth_CS"/>
</dbReference>
<dbReference type="PANTHER" id="PTHR42738:SF7">
    <property type="entry name" value="HYDROXYMETHYLGLUTARYL-COA LYASE"/>
    <property type="match status" value="1"/>
</dbReference>
<dbReference type="Pfam" id="PF00682">
    <property type="entry name" value="HMGL-like"/>
    <property type="match status" value="1"/>
</dbReference>
<evidence type="ECO:0000313" key="8">
    <source>
        <dbReference type="Proteomes" id="UP001595843"/>
    </source>
</evidence>
<dbReference type="PROSITE" id="PS50991">
    <property type="entry name" value="PYR_CT"/>
    <property type="match status" value="1"/>
</dbReference>
<dbReference type="GO" id="GO:0016829">
    <property type="term" value="F:lyase activity"/>
    <property type="evidence" value="ECO:0007669"/>
    <property type="project" value="UniProtKB-KW"/>
</dbReference>
<dbReference type="InterPro" id="IPR013785">
    <property type="entry name" value="Aldolase_TIM"/>
</dbReference>
<keyword evidence="2 5" id="KW-0808">Transferase</keyword>
<comment type="similarity">
    <text evidence="5">Belongs to the alpha-IPM synthase/homocitrate synthase family.</text>
</comment>
<keyword evidence="4 7" id="KW-0456">Lyase</keyword>
<dbReference type="PANTHER" id="PTHR42738">
    <property type="entry name" value="HYDROXYMETHYLGLUTARYL-COA LYASE"/>
    <property type="match status" value="1"/>
</dbReference>
<keyword evidence="3" id="KW-0479">Metal-binding</keyword>
<comment type="similarity">
    <text evidence="1">Belongs to the HMG-CoA lyase family.</text>
</comment>
<accession>A0ABV8JDR9</accession>
<evidence type="ECO:0000256" key="5">
    <source>
        <dbReference type="RuleBase" id="RU003523"/>
    </source>
</evidence>
<comment type="caution">
    <text evidence="7">The sequence shown here is derived from an EMBL/GenBank/DDBJ whole genome shotgun (WGS) entry which is preliminary data.</text>
</comment>
<organism evidence="7 8">
    <name type="scientific">Salinithrix halophila</name>
    <dbReference type="NCBI Taxonomy" id="1485204"/>
    <lineage>
        <taxon>Bacteria</taxon>
        <taxon>Bacillati</taxon>
        <taxon>Bacillota</taxon>
        <taxon>Bacilli</taxon>
        <taxon>Bacillales</taxon>
        <taxon>Thermoactinomycetaceae</taxon>
        <taxon>Salinithrix</taxon>
    </lineage>
</organism>
<dbReference type="InterPro" id="IPR000891">
    <property type="entry name" value="PYR_CT"/>
</dbReference>
<evidence type="ECO:0000256" key="4">
    <source>
        <dbReference type="ARBA" id="ARBA00023239"/>
    </source>
</evidence>
<dbReference type="EMBL" id="JBHSAP010000009">
    <property type="protein sequence ID" value="MFC4076548.1"/>
    <property type="molecule type" value="Genomic_DNA"/>
</dbReference>
<keyword evidence="8" id="KW-1185">Reference proteome</keyword>
<evidence type="ECO:0000256" key="3">
    <source>
        <dbReference type="ARBA" id="ARBA00022723"/>
    </source>
</evidence>
<evidence type="ECO:0000256" key="2">
    <source>
        <dbReference type="ARBA" id="ARBA00022679"/>
    </source>
</evidence>
<dbReference type="PROSITE" id="PS00815">
    <property type="entry name" value="AIPM_HOMOCIT_SYNTH_1"/>
    <property type="match status" value="1"/>
</dbReference>
<dbReference type="InterPro" id="IPR043594">
    <property type="entry name" value="HMGL"/>
</dbReference>
<dbReference type="Proteomes" id="UP001595843">
    <property type="component" value="Unassembled WGS sequence"/>
</dbReference>
<evidence type="ECO:0000259" key="6">
    <source>
        <dbReference type="PROSITE" id="PS50991"/>
    </source>
</evidence>
<gene>
    <name evidence="7" type="ORF">ACFOUO_06950</name>
</gene>
<evidence type="ECO:0000313" key="7">
    <source>
        <dbReference type="EMBL" id="MFC4076548.1"/>
    </source>
</evidence>
<dbReference type="Gene3D" id="3.20.20.70">
    <property type="entry name" value="Aldolase class I"/>
    <property type="match status" value="1"/>
</dbReference>
<dbReference type="SUPFAM" id="SSF51569">
    <property type="entry name" value="Aldolase"/>
    <property type="match status" value="1"/>
</dbReference>
<feature type="domain" description="Pyruvate carboxyltransferase" evidence="6">
    <location>
        <begin position="4"/>
        <end position="271"/>
    </location>
</feature>
<dbReference type="RefSeq" id="WP_380703589.1">
    <property type="nucleotide sequence ID" value="NZ_JBHSAP010000009.1"/>
</dbReference>
<proteinExistence type="inferred from homology"/>
<reference evidence="8" key="1">
    <citation type="journal article" date="2019" name="Int. J. Syst. Evol. Microbiol.">
        <title>The Global Catalogue of Microorganisms (GCM) 10K type strain sequencing project: providing services to taxonomists for standard genome sequencing and annotation.</title>
        <authorList>
            <consortium name="The Broad Institute Genomics Platform"/>
            <consortium name="The Broad Institute Genome Sequencing Center for Infectious Disease"/>
            <person name="Wu L."/>
            <person name="Ma J."/>
        </authorList>
    </citation>
    <scope>NUCLEOTIDE SEQUENCE [LARGE SCALE GENOMIC DNA]</scope>
    <source>
        <strain evidence="8">IBRC-M 10813</strain>
    </source>
</reference>
<dbReference type="NCBIfam" id="NF004283">
    <property type="entry name" value="PRK05692.1"/>
    <property type="match status" value="1"/>
</dbReference>